<dbReference type="EMBL" id="FOZK01000002">
    <property type="protein sequence ID" value="SFS00813.1"/>
    <property type="molecule type" value="Genomic_DNA"/>
</dbReference>
<accession>A0A1I6LBH1</accession>
<name>A0A1I6LBH1_9EURY</name>
<evidence type="ECO:0000259" key="1">
    <source>
        <dbReference type="Pfam" id="PF24035"/>
    </source>
</evidence>
<feature type="domain" description="DUF7344" evidence="1">
    <location>
        <begin position="18"/>
        <end position="96"/>
    </location>
</feature>
<protein>
    <recommendedName>
        <fullName evidence="1">DUF7344 domain-containing protein</fullName>
    </recommendedName>
</protein>
<dbReference type="Gene3D" id="1.10.10.10">
    <property type="entry name" value="Winged helix-like DNA-binding domain superfamily/Winged helix DNA-binding domain"/>
    <property type="match status" value="1"/>
</dbReference>
<dbReference type="AlphaFoldDB" id="A0A1I6LBH1"/>
<dbReference type="InterPro" id="IPR036388">
    <property type="entry name" value="WH-like_DNA-bd_sf"/>
</dbReference>
<dbReference type="OrthoDB" id="177799at2157"/>
<organism evidence="2 3">
    <name type="scientific">Halomicrobium zhouii</name>
    <dbReference type="NCBI Taxonomy" id="767519"/>
    <lineage>
        <taxon>Archaea</taxon>
        <taxon>Methanobacteriati</taxon>
        <taxon>Methanobacteriota</taxon>
        <taxon>Stenosarchaea group</taxon>
        <taxon>Halobacteria</taxon>
        <taxon>Halobacteriales</taxon>
        <taxon>Haloarculaceae</taxon>
        <taxon>Halomicrobium</taxon>
    </lineage>
</organism>
<evidence type="ECO:0000313" key="3">
    <source>
        <dbReference type="Proteomes" id="UP000199062"/>
    </source>
</evidence>
<evidence type="ECO:0000313" key="2">
    <source>
        <dbReference type="EMBL" id="SFS00813.1"/>
    </source>
</evidence>
<gene>
    <name evidence="2" type="ORF">SAMN05216559_2409</name>
</gene>
<dbReference type="RefSeq" id="WP_089816754.1">
    <property type="nucleotide sequence ID" value="NZ_FOZK01000002.1"/>
</dbReference>
<reference evidence="2 3" key="1">
    <citation type="submission" date="2016-10" db="EMBL/GenBank/DDBJ databases">
        <authorList>
            <person name="de Groot N.N."/>
        </authorList>
    </citation>
    <scope>NUCLEOTIDE SEQUENCE [LARGE SCALE GENOMIC DNA]</scope>
    <source>
        <strain evidence="2 3">CGMCC 1.10457</strain>
    </source>
</reference>
<dbReference type="Pfam" id="PF24035">
    <property type="entry name" value="DUF7344"/>
    <property type="match status" value="1"/>
</dbReference>
<dbReference type="InterPro" id="IPR055768">
    <property type="entry name" value="DUF7344"/>
</dbReference>
<keyword evidence="3" id="KW-1185">Reference proteome</keyword>
<sequence>MTTIQTTISPDATLDEAFTALSHERRRAVFRCLQSADGPVGVADLARDVVARERDADGRAIPDEAVERCYVRLHHVHLPKLTDAGFLHYDQDQTTVALADDIGSVGPLLDWATEQAN</sequence>
<dbReference type="Proteomes" id="UP000199062">
    <property type="component" value="Unassembled WGS sequence"/>
</dbReference>
<proteinExistence type="predicted"/>
<dbReference type="STRING" id="767519.SAMN05216559_2409"/>